<evidence type="ECO:0000313" key="1">
    <source>
        <dbReference type="EMBL" id="KAK6971761.1"/>
    </source>
</evidence>
<evidence type="ECO:0000313" key="2">
    <source>
        <dbReference type="Proteomes" id="UP001362999"/>
    </source>
</evidence>
<proteinExistence type="predicted"/>
<name>A0AAV9Z5X5_9AGAR</name>
<comment type="caution">
    <text evidence="1">The sequence shown here is derived from an EMBL/GenBank/DDBJ whole genome shotgun (WGS) entry which is preliminary data.</text>
</comment>
<keyword evidence="2" id="KW-1185">Reference proteome</keyword>
<dbReference type="AlphaFoldDB" id="A0AAV9Z5X5"/>
<gene>
    <name evidence="1" type="ORF">R3P38DRAFT_3495681</name>
</gene>
<reference evidence="1 2" key="1">
    <citation type="journal article" date="2024" name="J Genomics">
        <title>Draft genome sequencing and assembly of Favolaschia claudopus CIRM-BRFM 2984 isolated from oak limbs.</title>
        <authorList>
            <person name="Navarro D."/>
            <person name="Drula E."/>
            <person name="Chaduli D."/>
            <person name="Cazenave R."/>
            <person name="Ahrendt S."/>
            <person name="Wang J."/>
            <person name="Lipzen A."/>
            <person name="Daum C."/>
            <person name="Barry K."/>
            <person name="Grigoriev I.V."/>
            <person name="Favel A."/>
            <person name="Rosso M.N."/>
            <person name="Martin F."/>
        </authorList>
    </citation>
    <scope>NUCLEOTIDE SEQUENCE [LARGE SCALE GENOMIC DNA]</scope>
    <source>
        <strain evidence="1 2">CIRM-BRFM 2984</strain>
    </source>
</reference>
<dbReference type="EMBL" id="JAWWNJ010000205">
    <property type="protein sequence ID" value="KAK6971761.1"/>
    <property type="molecule type" value="Genomic_DNA"/>
</dbReference>
<protein>
    <submittedName>
        <fullName evidence="1">Uncharacterized protein</fullName>
    </submittedName>
</protein>
<accession>A0AAV9Z5X5</accession>
<organism evidence="1 2">
    <name type="scientific">Favolaschia claudopus</name>
    <dbReference type="NCBI Taxonomy" id="2862362"/>
    <lineage>
        <taxon>Eukaryota</taxon>
        <taxon>Fungi</taxon>
        <taxon>Dikarya</taxon>
        <taxon>Basidiomycota</taxon>
        <taxon>Agaricomycotina</taxon>
        <taxon>Agaricomycetes</taxon>
        <taxon>Agaricomycetidae</taxon>
        <taxon>Agaricales</taxon>
        <taxon>Marasmiineae</taxon>
        <taxon>Mycenaceae</taxon>
        <taxon>Favolaschia</taxon>
    </lineage>
</organism>
<sequence>MSLLVNGTLAARVARTEEPATRISASFVQMHFPPSQHSSTHLPCVLTLQTTERDPLSVLLSCDVSADLDFDVVLGLNWKAYSRELLLRSGYSVPVNFDPWTLVPSAPLLCSPTSTALQEPRDALSSHSPVLNETVVDPHDKSVKCLSSSVSVPGCSRAPVISANISRNYDPSLLPEPSSSNGLNSVTPHRPGLLSDGRDLLNALLLSPDGALLTHLFSGACSTLSQTAPSLSGCRSVFDGFDGAMDLAHYCLSILISGLHNSRYTLSTIASVLGSELPDTSDLETVFGAAHSRLVAKRSGLIAEFSEHHPTQDVLQRLDRLPHASLISLAALHGIPSQDCALQTLRNVITTHLVSGACAPAV</sequence>
<dbReference type="Proteomes" id="UP001362999">
    <property type="component" value="Unassembled WGS sequence"/>
</dbReference>